<protein>
    <recommendedName>
        <fullName evidence="9">RanBP2-type domain-containing protein</fullName>
    </recommendedName>
</protein>
<dbReference type="SMART" id="SM00547">
    <property type="entry name" value="ZnF_RBZ"/>
    <property type="match status" value="1"/>
</dbReference>
<dbReference type="PROSITE" id="PS50199">
    <property type="entry name" value="ZF_RANBP2_2"/>
    <property type="match status" value="1"/>
</dbReference>
<keyword evidence="6" id="KW-0539">Nucleus</keyword>
<organism evidence="10 11">
    <name type="scientific">Prymnesium parvum</name>
    <name type="common">Toxic golden alga</name>
    <dbReference type="NCBI Taxonomy" id="97485"/>
    <lineage>
        <taxon>Eukaryota</taxon>
        <taxon>Haptista</taxon>
        <taxon>Haptophyta</taxon>
        <taxon>Prymnesiophyceae</taxon>
        <taxon>Prymnesiales</taxon>
        <taxon>Prymnesiaceae</taxon>
        <taxon>Prymnesium</taxon>
    </lineage>
</organism>
<dbReference type="PANTHER" id="PTHR23238">
    <property type="entry name" value="RNA BINDING PROTEIN"/>
    <property type="match status" value="1"/>
</dbReference>
<comment type="caution">
    <text evidence="10">The sequence shown here is derived from an EMBL/GenBank/DDBJ whole genome shotgun (WGS) entry which is preliminary data.</text>
</comment>
<evidence type="ECO:0000313" key="10">
    <source>
        <dbReference type="EMBL" id="KAL1498592.1"/>
    </source>
</evidence>
<dbReference type="GO" id="GO:0008270">
    <property type="term" value="F:zinc ion binding"/>
    <property type="evidence" value="ECO:0007669"/>
    <property type="project" value="UniProtKB-KW"/>
</dbReference>
<feature type="compositionally biased region" description="Basic and acidic residues" evidence="8">
    <location>
        <begin position="192"/>
        <end position="208"/>
    </location>
</feature>
<feature type="compositionally biased region" description="Basic and acidic residues" evidence="8">
    <location>
        <begin position="23"/>
        <end position="33"/>
    </location>
</feature>
<keyword evidence="4" id="KW-0862">Zinc</keyword>
<dbReference type="AlphaFoldDB" id="A0AB34IGQ4"/>
<evidence type="ECO:0000256" key="3">
    <source>
        <dbReference type="ARBA" id="ARBA00022771"/>
    </source>
</evidence>
<dbReference type="GO" id="GO:0005634">
    <property type="term" value="C:nucleus"/>
    <property type="evidence" value="ECO:0007669"/>
    <property type="project" value="UniProtKB-SubCell"/>
</dbReference>
<dbReference type="EMBL" id="JBGBPQ010000027">
    <property type="protein sequence ID" value="KAL1498592.1"/>
    <property type="molecule type" value="Genomic_DNA"/>
</dbReference>
<evidence type="ECO:0000256" key="8">
    <source>
        <dbReference type="SAM" id="MobiDB-lite"/>
    </source>
</evidence>
<feature type="domain" description="RanBP2-type" evidence="9">
    <location>
        <begin position="98"/>
        <end position="127"/>
    </location>
</feature>
<evidence type="ECO:0000256" key="4">
    <source>
        <dbReference type="ARBA" id="ARBA00022833"/>
    </source>
</evidence>
<comment type="subcellular location">
    <subcellularLocation>
        <location evidence="1">Nucleus</location>
    </subcellularLocation>
</comment>
<keyword evidence="5" id="KW-0694">RNA-binding</keyword>
<gene>
    <name evidence="10" type="ORF">AB1Y20_013907</name>
</gene>
<evidence type="ECO:0000256" key="7">
    <source>
        <dbReference type="PROSITE-ProRule" id="PRU00322"/>
    </source>
</evidence>
<name>A0AB34IGQ4_PRYPA</name>
<dbReference type="GO" id="GO:0006355">
    <property type="term" value="P:regulation of DNA-templated transcription"/>
    <property type="evidence" value="ECO:0007669"/>
    <property type="project" value="InterPro"/>
</dbReference>
<evidence type="ECO:0000256" key="1">
    <source>
        <dbReference type="ARBA" id="ARBA00004123"/>
    </source>
</evidence>
<evidence type="ECO:0000256" key="5">
    <source>
        <dbReference type="ARBA" id="ARBA00022884"/>
    </source>
</evidence>
<keyword evidence="2" id="KW-0479">Metal-binding</keyword>
<keyword evidence="3 7" id="KW-0863">Zinc-finger</keyword>
<accession>A0AB34IGQ4</accession>
<evidence type="ECO:0000259" key="9">
    <source>
        <dbReference type="PROSITE" id="PS50199"/>
    </source>
</evidence>
<feature type="region of interest" description="Disordered" evidence="8">
    <location>
        <begin position="179"/>
        <end position="208"/>
    </location>
</feature>
<evidence type="ECO:0000256" key="2">
    <source>
        <dbReference type="ARBA" id="ARBA00022723"/>
    </source>
</evidence>
<dbReference type="GO" id="GO:0003723">
    <property type="term" value="F:RNA binding"/>
    <property type="evidence" value="ECO:0007669"/>
    <property type="project" value="UniProtKB-KW"/>
</dbReference>
<evidence type="ECO:0000256" key="6">
    <source>
        <dbReference type="ARBA" id="ARBA00023242"/>
    </source>
</evidence>
<dbReference type="InterPro" id="IPR001876">
    <property type="entry name" value="Znf_RanBP2"/>
</dbReference>
<dbReference type="PROSITE" id="PS01358">
    <property type="entry name" value="ZF_RANBP2_1"/>
    <property type="match status" value="1"/>
</dbReference>
<dbReference type="InterPro" id="IPR034870">
    <property type="entry name" value="TET_fam"/>
</dbReference>
<dbReference type="Proteomes" id="UP001515480">
    <property type="component" value="Unassembled WGS sequence"/>
</dbReference>
<dbReference type="Gene3D" id="4.10.1060.10">
    <property type="entry name" value="Zinc finger, RanBP2-type"/>
    <property type="match status" value="1"/>
</dbReference>
<evidence type="ECO:0000313" key="11">
    <source>
        <dbReference type="Proteomes" id="UP001515480"/>
    </source>
</evidence>
<dbReference type="SUPFAM" id="SSF90209">
    <property type="entry name" value="Ran binding protein zinc finger-like"/>
    <property type="match status" value="1"/>
</dbReference>
<feature type="region of interest" description="Disordered" evidence="8">
    <location>
        <begin position="1"/>
        <end position="97"/>
    </location>
</feature>
<proteinExistence type="predicted"/>
<dbReference type="InterPro" id="IPR036443">
    <property type="entry name" value="Znf_RanBP2_sf"/>
</dbReference>
<keyword evidence="11" id="KW-1185">Reference proteome</keyword>
<reference evidence="10 11" key="1">
    <citation type="journal article" date="2024" name="Science">
        <title>Giant polyketide synthase enzymes in the biosynthesis of giant marine polyether toxins.</title>
        <authorList>
            <person name="Fallon T.R."/>
            <person name="Shende V.V."/>
            <person name="Wierzbicki I.H."/>
            <person name="Pendleton A.L."/>
            <person name="Watervoot N.F."/>
            <person name="Auber R.P."/>
            <person name="Gonzalez D.J."/>
            <person name="Wisecaver J.H."/>
            <person name="Moore B.S."/>
        </authorList>
    </citation>
    <scope>NUCLEOTIDE SEQUENCE [LARGE SCALE GENOMIC DNA]</scope>
    <source>
        <strain evidence="10 11">12B1</strain>
    </source>
</reference>
<sequence>MSHIGPDPRPSSSSSSSAPQYARNRDSPPRRAAPDLPPHVAKHLDDAPRGHSVPLRLDGASGAAPSCHTRSELKPRAQGEAVAGWSNKERPPPGIDPGVGDWQCSSCSNWNWARRGECNKCGAPKRLSAAAGRGGAAGARGFHADFGYIPPARDELGGVFVGPSEGSVVPVTNKSVDGVRKPMGTAAPGAKRMGEGGGFREIDDEENERRKLRAMEVARETQERKAERRKCAFCKRFACVC</sequence>